<evidence type="ECO:0000256" key="1">
    <source>
        <dbReference type="SAM" id="MobiDB-lite"/>
    </source>
</evidence>
<feature type="compositionally biased region" description="Basic and acidic residues" evidence="1">
    <location>
        <begin position="53"/>
        <end position="80"/>
    </location>
</feature>
<dbReference type="RefSeq" id="WP_346073573.1">
    <property type="nucleotide sequence ID" value="NZ_BAAAHC010000013.1"/>
</dbReference>
<comment type="caution">
    <text evidence="3">The sequence shown here is derived from an EMBL/GenBank/DDBJ whole genome shotgun (WGS) entry which is preliminary data.</text>
</comment>
<accession>A0ABP3MW84</accession>
<feature type="region of interest" description="Disordered" evidence="1">
    <location>
        <begin position="38"/>
        <end position="88"/>
    </location>
</feature>
<sequence length="88" mass="8822">MRTTVRALVGLALAASAASGAVGTATAATVNSSSIPVPHAVQSHAHPGVIAVQKDDDHHAGDKKNDHKAGDRDNHPDSRSKGGNGKVG</sequence>
<reference evidence="4" key="1">
    <citation type="journal article" date="2019" name="Int. J. Syst. Evol. Microbiol.">
        <title>The Global Catalogue of Microorganisms (GCM) 10K type strain sequencing project: providing services to taxonomists for standard genome sequencing and annotation.</title>
        <authorList>
            <consortium name="The Broad Institute Genomics Platform"/>
            <consortium name="The Broad Institute Genome Sequencing Center for Infectious Disease"/>
            <person name="Wu L."/>
            <person name="Ma J."/>
        </authorList>
    </citation>
    <scope>NUCLEOTIDE SEQUENCE [LARGE SCALE GENOMIC DNA]</scope>
    <source>
        <strain evidence="4">JCM 10664</strain>
    </source>
</reference>
<dbReference type="EMBL" id="BAAAHC010000013">
    <property type="protein sequence ID" value="GAA0529342.1"/>
    <property type="molecule type" value="Genomic_DNA"/>
</dbReference>
<organism evidence="3 4">
    <name type="scientific">Saccharopolyspora thermophila</name>
    <dbReference type="NCBI Taxonomy" id="89367"/>
    <lineage>
        <taxon>Bacteria</taxon>
        <taxon>Bacillati</taxon>
        <taxon>Actinomycetota</taxon>
        <taxon>Actinomycetes</taxon>
        <taxon>Pseudonocardiales</taxon>
        <taxon>Pseudonocardiaceae</taxon>
        <taxon>Saccharopolyspora</taxon>
    </lineage>
</organism>
<proteinExistence type="predicted"/>
<protein>
    <submittedName>
        <fullName evidence="3">Uncharacterized protein</fullName>
    </submittedName>
</protein>
<gene>
    <name evidence="3" type="ORF">GCM10009545_34660</name>
</gene>
<name>A0ABP3MW84_9PSEU</name>
<keyword evidence="2" id="KW-0732">Signal</keyword>
<feature type="signal peptide" evidence="2">
    <location>
        <begin position="1"/>
        <end position="27"/>
    </location>
</feature>
<evidence type="ECO:0000313" key="4">
    <source>
        <dbReference type="Proteomes" id="UP001500220"/>
    </source>
</evidence>
<feature type="chain" id="PRO_5045588604" evidence="2">
    <location>
        <begin position="28"/>
        <end position="88"/>
    </location>
</feature>
<evidence type="ECO:0000256" key="2">
    <source>
        <dbReference type="SAM" id="SignalP"/>
    </source>
</evidence>
<evidence type="ECO:0000313" key="3">
    <source>
        <dbReference type="EMBL" id="GAA0529342.1"/>
    </source>
</evidence>
<dbReference type="Proteomes" id="UP001500220">
    <property type="component" value="Unassembled WGS sequence"/>
</dbReference>
<keyword evidence="4" id="KW-1185">Reference proteome</keyword>